<dbReference type="CDD" id="cd02440">
    <property type="entry name" value="AdoMet_MTases"/>
    <property type="match status" value="1"/>
</dbReference>
<evidence type="ECO:0000259" key="4">
    <source>
        <dbReference type="Pfam" id="PF08241"/>
    </source>
</evidence>
<dbReference type="SUPFAM" id="SSF53335">
    <property type="entry name" value="S-adenosyl-L-methionine-dependent methyltransferases"/>
    <property type="match status" value="1"/>
</dbReference>
<sequence>MHAWVSDGYTKESVVYDKVRPSYPDAALQWIVEKVKLCHPDPSPTILDLAAGTGKFTRCLLNHLPKDVKLIAIEPVDNMRKILQDHFSDNPEIQILPGTAQKTGLESKSIDIITIAQAFHWFANQETLDELLRILKPNGYLILIWNSWQKDIPWIDQIRALTSPLSAQVPQYSTGEWKKIFSVAENHIGVFVEETGFTCDCPMDNHTPSRIWDQLLSRSWVAVLSEKEKEELKLKVWEILRNHNQDFQDVQDMDTSTKTTPFPHITKIFAYKPLFK</sequence>
<dbReference type="Gene3D" id="3.40.50.150">
    <property type="entry name" value="Vaccinia Virus protein VP39"/>
    <property type="match status" value="1"/>
</dbReference>
<evidence type="ECO:0000256" key="2">
    <source>
        <dbReference type="ARBA" id="ARBA00022603"/>
    </source>
</evidence>
<dbReference type="InterPro" id="IPR051052">
    <property type="entry name" value="Diverse_substrate_MTase"/>
</dbReference>
<evidence type="ECO:0000256" key="3">
    <source>
        <dbReference type="ARBA" id="ARBA00022679"/>
    </source>
</evidence>
<evidence type="ECO:0000256" key="1">
    <source>
        <dbReference type="ARBA" id="ARBA00008361"/>
    </source>
</evidence>
<dbReference type="GO" id="GO:0032259">
    <property type="term" value="P:methylation"/>
    <property type="evidence" value="ECO:0007669"/>
    <property type="project" value="UniProtKB-KW"/>
</dbReference>
<dbReference type="PANTHER" id="PTHR44942:SF4">
    <property type="entry name" value="METHYLTRANSFERASE TYPE 11 DOMAIN-CONTAINING PROTEIN"/>
    <property type="match status" value="1"/>
</dbReference>
<dbReference type="AlphaFoldDB" id="A0A6B2LD70"/>
<dbReference type="EMBL" id="GIBP01005975">
    <property type="protein sequence ID" value="NDV34944.1"/>
    <property type="molecule type" value="Transcribed_RNA"/>
</dbReference>
<accession>A0A6B2LD70</accession>
<dbReference type="InterPro" id="IPR029063">
    <property type="entry name" value="SAM-dependent_MTases_sf"/>
</dbReference>
<dbReference type="PANTHER" id="PTHR44942">
    <property type="entry name" value="METHYLTRANSF_11 DOMAIN-CONTAINING PROTEIN"/>
    <property type="match status" value="1"/>
</dbReference>
<dbReference type="GO" id="GO:0008757">
    <property type="term" value="F:S-adenosylmethionine-dependent methyltransferase activity"/>
    <property type="evidence" value="ECO:0007669"/>
    <property type="project" value="InterPro"/>
</dbReference>
<reference evidence="5" key="1">
    <citation type="journal article" date="2020" name="J. Eukaryot. Microbiol.">
        <title>De novo Sequencing, Assembly and Annotation of the Transcriptome for the Free-Living Testate Amoeba Arcella intermedia.</title>
        <authorList>
            <person name="Ribeiro G.M."/>
            <person name="Porfirio-Sousa A.L."/>
            <person name="Maurer-Alcala X.X."/>
            <person name="Katz L.A."/>
            <person name="Lahr D.J.G."/>
        </authorList>
    </citation>
    <scope>NUCLEOTIDE SEQUENCE</scope>
</reference>
<proteinExistence type="inferred from homology"/>
<dbReference type="Pfam" id="PF08241">
    <property type="entry name" value="Methyltransf_11"/>
    <property type="match status" value="1"/>
</dbReference>
<dbReference type="InterPro" id="IPR013216">
    <property type="entry name" value="Methyltransf_11"/>
</dbReference>
<organism evidence="5">
    <name type="scientific">Arcella intermedia</name>
    <dbReference type="NCBI Taxonomy" id="1963864"/>
    <lineage>
        <taxon>Eukaryota</taxon>
        <taxon>Amoebozoa</taxon>
        <taxon>Tubulinea</taxon>
        <taxon>Elardia</taxon>
        <taxon>Arcellinida</taxon>
        <taxon>Sphaerothecina</taxon>
        <taxon>Arcellidae</taxon>
        <taxon>Arcella</taxon>
    </lineage>
</organism>
<keyword evidence="3" id="KW-0808">Transferase</keyword>
<feature type="domain" description="Methyltransferase type 11" evidence="4">
    <location>
        <begin position="47"/>
        <end position="143"/>
    </location>
</feature>
<evidence type="ECO:0000313" key="5">
    <source>
        <dbReference type="EMBL" id="NDV34944.1"/>
    </source>
</evidence>
<protein>
    <recommendedName>
        <fullName evidence="4">Methyltransferase type 11 domain-containing protein</fullName>
    </recommendedName>
</protein>
<comment type="similarity">
    <text evidence="1">Belongs to the methyltransferase superfamily.</text>
</comment>
<name>A0A6B2LD70_9EUKA</name>
<keyword evidence="2" id="KW-0489">Methyltransferase</keyword>